<evidence type="ECO:0000313" key="3">
    <source>
        <dbReference type="Proteomes" id="UP001518140"/>
    </source>
</evidence>
<feature type="region of interest" description="Disordered" evidence="1">
    <location>
        <begin position="1"/>
        <end position="52"/>
    </location>
</feature>
<organism evidence="2 3">
    <name type="scientific">Streptomyces ureilyticus</name>
    <dbReference type="NCBI Taxonomy" id="1775131"/>
    <lineage>
        <taxon>Bacteria</taxon>
        <taxon>Bacillati</taxon>
        <taxon>Actinomycetota</taxon>
        <taxon>Actinomycetes</taxon>
        <taxon>Kitasatosporales</taxon>
        <taxon>Streptomycetaceae</taxon>
        <taxon>Streptomyces</taxon>
    </lineage>
</organism>
<sequence length="113" mass="11639">MTAIQSKTSRSSTISTTPKISPSTISKASKPSESSKTDTPEPGVRDDASFPQTQDVFVGVLTALRRAVATGDGSHSLTVMANTSNNRVVGKALGASVSAAFDDTAETTADTFD</sequence>
<feature type="compositionally biased region" description="Low complexity" evidence="1">
    <location>
        <begin position="1"/>
        <end position="27"/>
    </location>
</feature>
<proteinExistence type="predicted"/>
<evidence type="ECO:0000313" key="2">
    <source>
        <dbReference type="EMBL" id="NGO48459.1"/>
    </source>
</evidence>
<dbReference type="EMBL" id="JAAKZX010000259">
    <property type="protein sequence ID" value="NGO48459.1"/>
    <property type="molecule type" value="Genomic_DNA"/>
</dbReference>
<dbReference type="Proteomes" id="UP001518140">
    <property type="component" value="Unassembled WGS sequence"/>
</dbReference>
<gene>
    <name evidence="2" type="ORF">G6048_42415</name>
</gene>
<comment type="caution">
    <text evidence="2">The sequence shown here is derived from an EMBL/GenBank/DDBJ whole genome shotgun (WGS) entry which is preliminary data.</text>
</comment>
<name>A0ABX0E691_9ACTN</name>
<protein>
    <submittedName>
        <fullName evidence="2">Uncharacterized protein</fullName>
    </submittedName>
</protein>
<keyword evidence="3" id="KW-1185">Reference proteome</keyword>
<dbReference type="RefSeq" id="WP_165344946.1">
    <property type="nucleotide sequence ID" value="NZ_JAAKZX010000259.1"/>
</dbReference>
<reference evidence="2 3" key="1">
    <citation type="submission" date="2020-02" db="EMBL/GenBank/DDBJ databases">
        <title>Whole-genome analyses of novel actinobacteria.</title>
        <authorList>
            <person name="Sahin N."/>
            <person name="Tokatli A."/>
        </authorList>
    </citation>
    <scope>NUCLEOTIDE SEQUENCE [LARGE SCALE GENOMIC DNA]</scope>
    <source>
        <strain evidence="2 3">YC419</strain>
    </source>
</reference>
<accession>A0ABX0E691</accession>
<evidence type="ECO:0000256" key="1">
    <source>
        <dbReference type="SAM" id="MobiDB-lite"/>
    </source>
</evidence>
<feature type="compositionally biased region" description="Basic and acidic residues" evidence="1">
    <location>
        <begin position="33"/>
        <end position="48"/>
    </location>
</feature>